<comment type="caution">
    <text evidence="1">The sequence shown here is derived from an EMBL/GenBank/DDBJ whole genome shotgun (WGS) entry which is preliminary data.</text>
</comment>
<gene>
    <name evidence="1" type="ORF">H5410_046203</name>
</gene>
<reference evidence="1 2" key="1">
    <citation type="submission" date="2020-09" db="EMBL/GenBank/DDBJ databases">
        <title>De no assembly of potato wild relative species, Solanum commersonii.</title>
        <authorList>
            <person name="Cho K."/>
        </authorList>
    </citation>
    <scope>NUCLEOTIDE SEQUENCE [LARGE SCALE GENOMIC DNA]</scope>
    <source>
        <strain evidence="1">LZ3.2</strain>
        <tissue evidence="1">Leaf</tissue>
    </source>
</reference>
<evidence type="ECO:0000313" key="1">
    <source>
        <dbReference type="EMBL" id="KAG5585769.1"/>
    </source>
</evidence>
<sequence>MLKEKLKGEEPDQRADRRVYRLSRLTATSEYFQLDFLEFLGDNVLELEVFEVVFELNGIVVVKTISS</sequence>
<evidence type="ECO:0000313" key="2">
    <source>
        <dbReference type="Proteomes" id="UP000824120"/>
    </source>
</evidence>
<protein>
    <recommendedName>
        <fullName evidence="3">RNase III domain-containing protein</fullName>
    </recommendedName>
</protein>
<dbReference type="Proteomes" id="UP000824120">
    <property type="component" value="Chromosome 9"/>
</dbReference>
<evidence type="ECO:0008006" key="3">
    <source>
        <dbReference type="Google" id="ProtNLM"/>
    </source>
</evidence>
<name>A0A9J5XBM6_SOLCO</name>
<dbReference type="AlphaFoldDB" id="A0A9J5XBM6"/>
<keyword evidence="2" id="KW-1185">Reference proteome</keyword>
<organism evidence="1 2">
    <name type="scientific">Solanum commersonii</name>
    <name type="common">Commerson's wild potato</name>
    <name type="synonym">Commerson's nightshade</name>
    <dbReference type="NCBI Taxonomy" id="4109"/>
    <lineage>
        <taxon>Eukaryota</taxon>
        <taxon>Viridiplantae</taxon>
        <taxon>Streptophyta</taxon>
        <taxon>Embryophyta</taxon>
        <taxon>Tracheophyta</taxon>
        <taxon>Spermatophyta</taxon>
        <taxon>Magnoliopsida</taxon>
        <taxon>eudicotyledons</taxon>
        <taxon>Gunneridae</taxon>
        <taxon>Pentapetalae</taxon>
        <taxon>asterids</taxon>
        <taxon>lamiids</taxon>
        <taxon>Solanales</taxon>
        <taxon>Solanaceae</taxon>
        <taxon>Solanoideae</taxon>
        <taxon>Solaneae</taxon>
        <taxon>Solanum</taxon>
    </lineage>
</organism>
<dbReference type="EMBL" id="JACXVP010000009">
    <property type="protein sequence ID" value="KAG5585769.1"/>
    <property type="molecule type" value="Genomic_DNA"/>
</dbReference>
<proteinExistence type="predicted"/>
<accession>A0A9J5XBM6</accession>